<dbReference type="Proteomes" id="UP001595191">
    <property type="component" value="Unassembled WGS sequence"/>
</dbReference>
<keyword evidence="2" id="KW-1185">Reference proteome</keyword>
<protein>
    <submittedName>
        <fullName evidence="1">S41 family peptidase</fullName>
    </submittedName>
</protein>
<sequence length="519" mass="57108">MKKLILLMLALGIVQTGCKKNDDVVPTKEGEAVETPKEEEQVEEPQEEVNVVVQNFMWQTMNLYYLWQAEVPNLADSVFPTSDAEEAAYVEFLSSEPNPGAFFENKLLFSEDRFSGYSENYKDLTNFLAGVSKSNGLEFGLSLYGSGEDVLGFVYYIVEGSDASTKDIKRGDIFVGVNGTSLNLNNYRDLLFGDSDTYTLNMVDIVDNTLVPNGKEVTLTKEEGLVENPILVTNIIEQGAQKIGYVMYNQFVGGSGEQLNDVFAEFKAQNITDLILDLRYNLGGSGYTAALLASLVYDADETKIFYKDKYNAKIEAQLEPDDFLNYFLSTTGTVHGNSSMPLNNLNLNKVYVLATDNTASASELVMVGLEPYIDVVHIGTTTVGKNQGSNTFVDDPENGNFYSPDRESEINPDNQWAIQPIIVTAENADGFSDYSNGLIPDIEFQEDITNLGVLGDPNEPMLARALAEINGSSTKREFEVLMPVNLVSGSKLSNPLASKLVINKTPEALKESIKSGIKE</sequence>
<organism evidence="1 2">
    <name type="scientific">Meishania litoralis</name>
    <dbReference type="NCBI Taxonomy" id="3434685"/>
    <lineage>
        <taxon>Bacteria</taxon>
        <taxon>Pseudomonadati</taxon>
        <taxon>Bacteroidota</taxon>
        <taxon>Flavobacteriia</taxon>
        <taxon>Flavobacteriales</taxon>
        <taxon>Flavobacteriaceae</taxon>
        <taxon>Meishania</taxon>
    </lineage>
</organism>
<evidence type="ECO:0000313" key="1">
    <source>
        <dbReference type="EMBL" id="MFH6604270.1"/>
    </source>
</evidence>
<reference evidence="1" key="1">
    <citation type="submission" date="2024-09" db="EMBL/GenBank/DDBJ databases">
        <authorList>
            <person name="Liu J."/>
        </authorList>
    </citation>
    <scope>NUCLEOTIDE SEQUENCE</scope>
    <source>
        <strain evidence="1">NBU2967</strain>
    </source>
</reference>
<name>A0ACC7LMK6_9FLAO</name>
<proteinExistence type="predicted"/>
<gene>
    <name evidence="1" type="ORF">ACEZ3G_12330</name>
</gene>
<comment type="caution">
    <text evidence="1">The sequence shown here is derived from an EMBL/GenBank/DDBJ whole genome shotgun (WGS) entry which is preliminary data.</text>
</comment>
<dbReference type="EMBL" id="JBHFPV010000002">
    <property type="protein sequence ID" value="MFH6604270.1"/>
    <property type="molecule type" value="Genomic_DNA"/>
</dbReference>
<accession>A0ACC7LMK6</accession>
<evidence type="ECO:0000313" key="2">
    <source>
        <dbReference type="Proteomes" id="UP001595191"/>
    </source>
</evidence>